<comment type="similarity">
    <text evidence="1 4">Belongs to the D-isomer specific 2-hydroxyacid dehydrogenase family.</text>
</comment>
<keyword evidence="3" id="KW-0520">NAD</keyword>
<keyword evidence="8" id="KW-1185">Reference proteome</keyword>
<evidence type="ECO:0000259" key="5">
    <source>
        <dbReference type="Pfam" id="PF00389"/>
    </source>
</evidence>
<feature type="domain" description="D-isomer specific 2-hydroxyacid dehydrogenase catalytic" evidence="5">
    <location>
        <begin position="17"/>
        <end position="312"/>
    </location>
</feature>
<sequence>MQIVIMEPLGISDDALKTLTMLLKADGHQIIAYDRKAETEEILIKRVRDANIIVLANQPLRKEVLKHCHQLKMVDVAFTGIDHIDVDYLKSNRVTICNAANYSTHAVAELAIGLMIDIKRKISESRNILMQGKSKFPIGSELYGQTLGIIGTGTIGLQVAKIAKAFGCRLIAYSRTQKKEAQALGIEYVSLDQLMRQADIISLHVPWTKETTRMIDAHQINKMKENAILINTARGALIDYQALAKALNMGKIAGAGIDVFEEEPPLPPDHPLLRAKNCIMTPHIAYATQEALYRRAEIVFDNIRCWLEGDPQNII</sequence>
<dbReference type="GO" id="GO:0051287">
    <property type="term" value="F:NAD binding"/>
    <property type="evidence" value="ECO:0007669"/>
    <property type="project" value="InterPro"/>
</dbReference>
<evidence type="ECO:0000313" key="7">
    <source>
        <dbReference type="EMBL" id="MQM72960.1"/>
    </source>
</evidence>
<evidence type="ECO:0000256" key="1">
    <source>
        <dbReference type="ARBA" id="ARBA00005854"/>
    </source>
</evidence>
<dbReference type="SUPFAM" id="SSF52283">
    <property type="entry name" value="Formate/glycerate dehydrogenase catalytic domain-like"/>
    <property type="match status" value="1"/>
</dbReference>
<gene>
    <name evidence="7" type="ORF">FRC53_05980</name>
</gene>
<organism evidence="7 8">
    <name type="scientific">Candidatus Pseudoramibacter fermentans</name>
    <dbReference type="NCBI Taxonomy" id="2594427"/>
    <lineage>
        <taxon>Bacteria</taxon>
        <taxon>Bacillati</taxon>
        <taxon>Bacillota</taxon>
        <taxon>Clostridia</taxon>
        <taxon>Eubacteriales</taxon>
        <taxon>Eubacteriaceae</taxon>
        <taxon>Pseudoramibacter</taxon>
    </lineage>
</organism>
<dbReference type="AlphaFoldDB" id="A0A6L5GT47"/>
<dbReference type="InterPro" id="IPR036291">
    <property type="entry name" value="NAD(P)-bd_dom_sf"/>
</dbReference>
<dbReference type="PANTHER" id="PTHR43761">
    <property type="entry name" value="D-ISOMER SPECIFIC 2-HYDROXYACID DEHYDROGENASE FAMILY PROTEIN (AFU_ORTHOLOGUE AFUA_1G13630)"/>
    <property type="match status" value="1"/>
</dbReference>
<dbReference type="SUPFAM" id="SSF51735">
    <property type="entry name" value="NAD(P)-binding Rossmann-fold domains"/>
    <property type="match status" value="1"/>
</dbReference>
<proteinExistence type="inferred from homology"/>
<comment type="caution">
    <text evidence="7">The sequence shown here is derived from an EMBL/GenBank/DDBJ whole genome shotgun (WGS) entry which is preliminary data.</text>
</comment>
<dbReference type="FunFam" id="3.40.50.720:FF:000203">
    <property type="entry name" value="D-3-phosphoglycerate dehydrogenase (SerA)"/>
    <property type="match status" value="1"/>
</dbReference>
<dbReference type="Proteomes" id="UP000473648">
    <property type="component" value="Unassembled WGS sequence"/>
</dbReference>
<evidence type="ECO:0000259" key="6">
    <source>
        <dbReference type="Pfam" id="PF02826"/>
    </source>
</evidence>
<dbReference type="InterPro" id="IPR006140">
    <property type="entry name" value="D-isomer_DH_NAD-bd"/>
</dbReference>
<dbReference type="InterPro" id="IPR050418">
    <property type="entry name" value="D-iso_2-hydroxyacid_DH_PdxB"/>
</dbReference>
<protein>
    <submittedName>
        <fullName evidence="7">Hydroxyacid dehydrogenase</fullName>
    </submittedName>
</protein>
<name>A0A6L5GT47_9FIRM</name>
<evidence type="ECO:0000256" key="4">
    <source>
        <dbReference type="RuleBase" id="RU003719"/>
    </source>
</evidence>
<evidence type="ECO:0000313" key="8">
    <source>
        <dbReference type="Proteomes" id="UP000473648"/>
    </source>
</evidence>
<dbReference type="Pfam" id="PF00389">
    <property type="entry name" value="2-Hacid_dh"/>
    <property type="match status" value="1"/>
</dbReference>
<dbReference type="Pfam" id="PF02826">
    <property type="entry name" value="2-Hacid_dh_C"/>
    <property type="match status" value="1"/>
</dbReference>
<evidence type="ECO:0000256" key="2">
    <source>
        <dbReference type="ARBA" id="ARBA00023002"/>
    </source>
</evidence>
<reference evidence="7" key="1">
    <citation type="journal article" date="2020" name="Appl. Environ. Microbiol.">
        <title>Medium-Chain Fatty Acid Synthesis by 'Candidatus Weimeria bifida' gen. nov., sp. nov., and 'Candidatus Pseudoramibacter fermentans' sp. nov.</title>
        <authorList>
            <person name="Scarborough M.J."/>
            <person name="Myers K.S."/>
            <person name="Donohue T.J."/>
            <person name="Noguera D.R."/>
        </authorList>
    </citation>
    <scope>NUCLEOTIDE SEQUENCE</scope>
    <source>
        <strain evidence="7">EUB1.1</strain>
    </source>
</reference>
<dbReference type="PANTHER" id="PTHR43761:SF1">
    <property type="entry name" value="D-ISOMER SPECIFIC 2-HYDROXYACID DEHYDROGENASE CATALYTIC DOMAIN-CONTAINING PROTEIN-RELATED"/>
    <property type="match status" value="1"/>
</dbReference>
<dbReference type="Gene3D" id="3.40.50.720">
    <property type="entry name" value="NAD(P)-binding Rossmann-like Domain"/>
    <property type="match status" value="2"/>
</dbReference>
<dbReference type="GO" id="GO:0016616">
    <property type="term" value="F:oxidoreductase activity, acting on the CH-OH group of donors, NAD or NADP as acceptor"/>
    <property type="evidence" value="ECO:0007669"/>
    <property type="project" value="InterPro"/>
</dbReference>
<dbReference type="InterPro" id="IPR006139">
    <property type="entry name" value="D-isomer_2_OHA_DH_cat_dom"/>
</dbReference>
<keyword evidence="2 4" id="KW-0560">Oxidoreductase</keyword>
<accession>A0A6L5GT47</accession>
<feature type="domain" description="D-isomer specific 2-hydroxyacid dehydrogenase NAD-binding" evidence="6">
    <location>
        <begin position="112"/>
        <end position="285"/>
    </location>
</feature>
<evidence type="ECO:0000256" key="3">
    <source>
        <dbReference type="ARBA" id="ARBA00023027"/>
    </source>
</evidence>
<dbReference type="EMBL" id="VOGB01000004">
    <property type="protein sequence ID" value="MQM72960.1"/>
    <property type="molecule type" value="Genomic_DNA"/>
</dbReference>
<dbReference type="InterPro" id="IPR029753">
    <property type="entry name" value="D-isomer_DH_CS"/>
</dbReference>
<dbReference type="PROSITE" id="PS00671">
    <property type="entry name" value="D_2_HYDROXYACID_DH_3"/>
    <property type="match status" value="1"/>
</dbReference>